<protein>
    <recommendedName>
        <fullName evidence="1">Starter acyltransferase (SAT) domain-containing protein</fullName>
    </recommendedName>
</protein>
<dbReference type="Proteomes" id="UP001153461">
    <property type="component" value="Unassembled WGS sequence"/>
</dbReference>
<feature type="domain" description="Starter acyltransferase (SAT)" evidence="1">
    <location>
        <begin position="69"/>
        <end position="214"/>
    </location>
</feature>
<gene>
    <name evidence="2" type="ORF">PNAL_LOCUS10215</name>
</gene>
<dbReference type="GO" id="GO:0016740">
    <property type="term" value="F:transferase activity"/>
    <property type="evidence" value="ECO:0007669"/>
    <property type="project" value="InterPro"/>
</dbReference>
<dbReference type="Gene3D" id="3.40.366.10">
    <property type="entry name" value="Malonyl-Coenzyme A Acyl Carrier Protein, domain 2"/>
    <property type="match status" value="1"/>
</dbReference>
<dbReference type="EMBL" id="CAJVNV010000634">
    <property type="protein sequence ID" value="CAG8315708.1"/>
    <property type="molecule type" value="Genomic_DNA"/>
</dbReference>
<dbReference type="Pfam" id="PF16073">
    <property type="entry name" value="SAT"/>
    <property type="match status" value="2"/>
</dbReference>
<organism evidence="2 3">
    <name type="scientific">Penicillium nalgiovense</name>
    <dbReference type="NCBI Taxonomy" id="60175"/>
    <lineage>
        <taxon>Eukaryota</taxon>
        <taxon>Fungi</taxon>
        <taxon>Dikarya</taxon>
        <taxon>Ascomycota</taxon>
        <taxon>Pezizomycotina</taxon>
        <taxon>Eurotiomycetes</taxon>
        <taxon>Eurotiomycetidae</taxon>
        <taxon>Eurotiales</taxon>
        <taxon>Aspergillaceae</taxon>
        <taxon>Penicillium</taxon>
    </lineage>
</organism>
<comment type="caution">
    <text evidence="2">The sequence shown here is derived from an EMBL/GenBank/DDBJ whole genome shotgun (WGS) entry which is preliminary data.</text>
</comment>
<sequence length="332" mass="36521">MTGSLKLYIFGDETGDFAESLQRLCERRKEVLSLHFLEELNKVLRDEVRRQLRDVCVQIPEQMCWIFKTSQYFTPSDSAFAGFCTGLLSASSVATSQDTLQLISNALTTVRVAFRIGVKVNGAAQRLSKDGDAAAAQSWTTLIMKAQKEEAIAALAQSSESKGIPKANQAYINADSKDVVSISGPPETNASLLQHSEYLQKFRTVSLDIFAPFHAQHLYRDVDVVEVLQPFSDKDEKRKLFIPVISGAGTQYSPDLDGDTLMADVVRDMLIRPLSFENVMNTVTETTTESPHKDCQIFSVGPSQAINSLASTLRAETSLNVTSEGEPPQGET</sequence>
<name>A0A9W4IPW5_PENNA</name>
<dbReference type="InterPro" id="IPR001227">
    <property type="entry name" value="Ac_transferase_dom_sf"/>
</dbReference>
<evidence type="ECO:0000313" key="3">
    <source>
        <dbReference type="Proteomes" id="UP001153461"/>
    </source>
</evidence>
<evidence type="ECO:0000313" key="2">
    <source>
        <dbReference type="EMBL" id="CAG8315708.1"/>
    </source>
</evidence>
<dbReference type="OrthoDB" id="5334845at2759"/>
<feature type="domain" description="Starter acyltransferase (SAT)" evidence="1">
    <location>
        <begin position="8"/>
        <end position="60"/>
    </location>
</feature>
<proteinExistence type="predicted"/>
<evidence type="ECO:0000259" key="1">
    <source>
        <dbReference type="Pfam" id="PF16073"/>
    </source>
</evidence>
<accession>A0A9W4IPW5</accession>
<dbReference type="AlphaFoldDB" id="A0A9W4IPW5"/>
<reference evidence="2" key="1">
    <citation type="submission" date="2021-07" db="EMBL/GenBank/DDBJ databases">
        <authorList>
            <person name="Branca A.L. A."/>
        </authorList>
    </citation>
    <scope>NUCLEOTIDE SEQUENCE</scope>
</reference>
<dbReference type="InterPro" id="IPR032088">
    <property type="entry name" value="SAT"/>
</dbReference>